<gene>
    <name evidence="1" type="ORF">FKG95_14865</name>
</gene>
<evidence type="ECO:0000313" key="2">
    <source>
        <dbReference type="Proteomes" id="UP000315252"/>
    </source>
</evidence>
<protein>
    <submittedName>
        <fullName evidence="1">Uncharacterized protein</fullName>
    </submittedName>
</protein>
<organism evidence="1 2">
    <name type="scientific">Denitrobaculum tricleocarpae</name>
    <dbReference type="NCBI Taxonomy" id="2591009"/>
    <lineage>
        <taxon>Bacteria</taxon>
        <taxon>Pseudomonadati</taxon>
        <taxon>Pseudomonadota</taxon>
        <taxon>Alphaproteobacteria</taxon>
        <taxon>Rhodospirillales</taxon>
        <taxon>Rhodospirillaceae</taxon>
        <taxon>Denitrobaculum</taxon>
    </lineage>
</organism>
<reference evidence="1 2" key="1">
    <citation type="submission" date="2019-06" db="EMBL/GenBank/DDBJ databases">
        <title>Whole genome sequence for Rhodospirillaceae sp. R148.</title>
        <authorList>
            <person name="Wang G."/>
        </authorList>
    </citation>
    <scope>NUCLEOTIDE SEQUENCE [LARGE SCALE GENOMIC DNA]</scope>
    <source>
        <strain evidence="1 2">R148</strain>
    </source>
</reference>
<dbReference type="AlphaFoldDB" id="A0A545TP18"/>
<keyword evidence="2" id="KW-1185">Reference proteome</keyword>
<accession>A0A545TP18</accession>
<dbReference type="RefSeq" id="WP_142897188.1">
    <property type="nucleotide sequence ID" value="NZ_ML660056.1"/>
</dbReference>
<sequence length="87" mass="9450">MNSFLLPFLLTVAMAVPLLWYHLDGTDPLDIAVRPPSQAEIDFAKTREQIDNLGADLARQARQGPARQELTDSGDAVVIVDTAAPGY</sequence>
<dbReference type="EMBL" id="VHSH01000005">
    <property type="protein sequence ID" value="TQV78965.1"/>
    <property type="molecule type" value="Genomic_DNA"/>
</dbReference>
<comment type="caution">
    <text evidence="1">The sequence shown here is derived from an EMBL/GenBank/DDBJ whole genome shotgun (WGS) entry which is preliminary data.</text>
</comment>
<dbReference type="Proteomes" id="UP000315252">
    <property type="component" value="Unassembled WGS sequence"/>
</dbReference>
<proteinExistence type="predicted"/>
<evidence type="ECO:0000313" key="1">
    <source>
        <dbReference type="EMBL" id="TQV78965.1"/>
    </source>
</evidence>
<name>A0A545TP18_9PROT</name>